<sequence>MKFKLKLSSELARELGVSAFVFRQEFSFQNTLLQSVTAEGLYDHLDDHDHNTTTCAASRSPTPSSDHERSSLSSPLSSPPLSPSPQSQNVWPAEPTHMKLSGVKKRKLARSKGSSKKNRKKKQVETVSNQASDIRSRVDPLNRFARGSGLNTRFSMDGAPVASTAYVGLRDEGLEGEGRTWWLRELVGPDINESFQLIKAKAGTTIPLVDSDNRVYGLVVYPSDPSVKKCAEEAAVLIQQERKNCSFSAEQREHRRGLFPALSTGVSHGNGRTHPQNIVHNKANTSVLERLTASEPFKRLSGFATGVFKTWAPKLYAYCEEHLNDLLSSDSSLRRVFENSVLPAAAFNFGPRTICLPHIDFGNLPFNLCWIWALGWYNWRKGGHIILWDLKLVIEFPPGSLVAIPSGVCRHSNTHISKNEVRYSFTQYAPGGNFWWVDRGFQSEEKFHAGLTAAEAKEEKLQKKARWRMGLELFSTFTELGLKG</sequence>
<evidence type="ECO:0000313" key="2">
    <source>
        <dbReference type="EMBL" id="GAV99752.1"/>
    </source>
</evidence>
<protein>
    <submittedName>
        <fullName evidence="2">Uncharacterized protein</fullName>
    </submittedName>
</protein>
<proteinExistence type="predicted"/>
<reference evidence="2 3" key="2">
    <citation type="submission" date="2017-02" db="EMBL/GenBank/DDBJ databases">
        <title>A genome survey and senescence transcriptome analysis in Lentinula edodes.</title>
        <authorList>
            <person name="Sakamoto Y."/>
            <person name="Nakade K."/>
            <person name="Sato S."/>
            <person name="Yoshida Y."/>
            <person name="Miyazaki K."/>
            <person name="Natsume S."/>
            <person name="Konno N."/>
        </authorList>
    </citation>
    <scope>NUCLEOTIDE SEQUENCE [LARGE SCALE GENOMIC DNA]</scope>
    <source>
        <strain evidence="2 3">NBRC 111202</strain>
    </source>
</reference>
<dbReference type="AlphaFoldDB" id="A0A1Q3DXM1"/>
<organism evidence="2 3">
    <name type="scientific">Lentinula edodes</name>
    <name type="common">Shiitake mushroom</name>
    <name type="synonym">Lentinus edodes</name>
    <dbReference type="NCBI Taxonomy" id="5353"/>
    <lineage>
        <taxon>Eukaryota</taxon>
        <taxon>Fungi</taxon>
        <taxon>Dikarya</taxon>
        <taxon>Basidiomycota</taxon>
        <taxon>Agaricomycotina</taxon>
        <taxon>Agaricomycetes</taxon>
        <taxon>Agaricomycetidae</taxon>
        <taxon>Agaricales</taxon>
        <taxon>Marasmiineae</taxon>
        <taxon>Omphalotaceae</taxon>
        <taxon>Lentinula</taxon>
    </lineage>
</organism>
<name>A0A1Q3DXM1_LENED</name>
<feature type="region of interest" description="Disordered" evidence="1">
    <location>
        <begin position="52"/>
        <end position="132"/>
    </location>
</feature>
<dbReference type="STRING" id="5353.A0A1Q3DXM1"/>
<dbReference type="EMBL" id="BDGU01000018">
    <property type="protein sequence ID" value="GAV99752.1"/>
    <property type="molecule type" value="Genomic_DNA"/>
</dbReference>
<evidence type="ECO:0000313" key="3">
    <source>
        <dbReference type="Proteomes" id="UP000188533"/>
    </source>
</evidence>
<feature type="compositionally biased region" description="Polar residues" evidence="1">
    <location>
        <begin position="55"/>
        <end position="64"/>
    </location>
</feature>
<keyword evidence="3" id="KW-1185">Reference proteome</keyword>
<evidence type="ECO:0000256" key="1">
    <source>
        <dbReference type="SAM" id="MobiDB-lite"/>
    </source>
</evidence>
<feature type="compositionally biased region" description="Basic residues" evidence="1">
    <location>
        <begin position="102"/>
        <end position="122"/>
    </location>
</feature>
<accession>A0A1Q3DXM1</accession>
<gene>
    <name evidence="2" type="ORF">LENED_001231</name>
</gene>
<dbReference type="Gene3D" id="3.60.130.30">
    <property type="match status" value="1"/>
</dbReference>
<comment type="caution">
    <text evidence="2">The sequence shown here is derived from an EMBL/GenBank/DDBJ whole genome shotgun (WGS) entry which is preliminary data.</text>
</comment>
<dbReference type="Proteomes" id="UP000188533">
    <property type="component" value="Unassembled WGS sequence"/>
</dbReference>
<reference evidence="2 3" key="1">
    <citation type="submission" date="2016-08" db="EMBL/GenBank/DDBJ databases">
        <authorList>
            <consortium name="Lentinula edodes genome sequencing consortium"/>
            <person name="Sakamoto Y."/>
            <person name="Nakade K."/>
            <person name="Sato S."/>
            <person name="Yoshida Y."/>
            <person name="Miyazaki K."/>
            <person name="Natsume S."/>
            <person name="Konno N."/>
        </authorList>
    </citation>
    <scope>NUCLEOTIDE SEQUENCE [LARGE SCALE GENOMIC DNA]</scope>
    <source>
        <strain evidence="2 3">NBRC 111202</strain>
    </source>
</reference>